<evidence type="ECO:0000259" key="11">
    <source>
        <dbReference type="PROSITE" id="PS50157"/>
    </source>
</evidence>
<comment type="subcellular location">
    <subcellularLocation>
        <location evidence="1">Nucleus</location>
    </subcellularLocation>
</comment>
<keyword evidence="6" id="KW-0862">Zinc</keyword>
<dbReference type="Gene3D" id="3.30.160.60">
    <property type="entry name" value="Classic Zinc Finger"/>
    <property type="match status" value="3"/>
</dbReference>
<name>A0A8K0KGN5_LADFU</name>
<dbReference type="InterPro" id="IPR013087">
    <property type="entry name" value="Znf_C2H2_type"/>
</dbReference>
<evidence type="ECO:0000313" key="13">
    <source>
        <dbReference type="Proteomes" id="UP000792457"/>
    </source>
</evidence>
<reference evidence="12" key="2">
    <citation type="submission" date="2017-10" db="EMBL/GenBank/DDBJ databases">
        <title>Ladona fulva Genome sequencing and assembly.</title>
        <authorList>
            <person name="Murali S."/>
            <person name="Richards S."/>
            <person name="Bandaranaike D."/>
            <person name="Bellair M."/>
            <person name="Blankenburg K."/>
            <person name="Chao H."/>
            <person name="Dinh H."/>
            <person name="Doddapaneni H."/>
            <person name="Dugan-Rocha S."/>
            <person name="Elkadiri S."/>
            <person name="Gnanaolivu R."/>
            <person name="Hernandez B."/>
            <person name="Skinner E."/>
            <person name="Javaid M."/>
            <person name="Lee S."/>
            <person name="Li M."/>
            <person name="Ming W."/>
            <person name="Munidasa M."/>
            <person name="Muniz J."/>
            <person name="Nguyen L."/>
            <person name="Hughes D."/>
            <person name="Osuji N."/>
            <person name="Pu L.-L."/>
            <person name="Puazo M."/>
            <person name="Qu C."/>
            <person name="Quiroz J."/>
            <person name="Raj R."/>
            <person name="Weissenberger G."/>
            <person name="Xin Y."/>
            <person name="Zou X."/>
            <person name="Han Y."/>
            <person name="Worley K."/>
            <person name="Muzny D."/>
            <person name="Gibbs R."/>
        </authorList>
    </citation>
    <scope>NUCLEOTIDE SEQUENCE</scope>
    <source>
        <strain evidence="12">Sampled in the wild</strain>
    </source>
</reference>
<dbReference type="InterPro" id="IPR036236">
    <property type="entry name" value="Znf_C2H2_sf"/>
</dbReference>
<keyword evidence="4" id="KW-0677">Repeat</keyword>
<feature type="domain" description="C2H2-type" evidence="11">
    <location>
        <begin position="28"/>
        <end position="57"/>
    </location>
</feature>
<evidence type="ECO:0000256" key="9">
    <source>
        <dbReference type="PROSITE-ProRule" id="PRU00042"/>
    </source>
</evidence>
<feature type="domain" description="C2H2-type" evidence="11">
    <location>
        <begin position="58"/>
        <end position="87"/>
    </location>
</feature>
<organism evidence="12 13">
    <name type="scientific">Ladona fulva</name>
    <name type="common">Scarce chaser dragonfly</name>
    <name type="synonym">Libellula fulva</name>
    <dbReference type="NCBI Taxonomy" id="123851"/>
    <lineage>
        <taxon>Eukaryota</taxon>
        <taxon>Metazoa</taxon>
        <taxon>Ecdysozoa</taxon>
        <taxon>Arthropoda</taxon>
        <taxon>Hexapoda</taxon>
        <taxon>Insecta</taxon>
        <taxon>Pterygota</taxon>
        <taxon>Palaeoptera</taxon>
        <taxon>Odonata</taxon>
        <taxon>Epiprocta</taxon>
        <taxon>Anisoptera</taxon>
        <taxon>Libelluloidea</taxon>
        <taxon>Libellulidae</taxon>
        <taxon>Ladona</taxon>
    </lineage>
</organism>
<reference evidence="12" key="1">
    <citation type="submission" date="2013-04" db="EMBL/GenBank/DDBJ databases">
        <authorList>
            <person name="Qu J."/>
            <person name="Murali S.C."/>
            <person name="Bandaranaike D."/>
            <person name="Bellair M."/>
            <person name="Blankenburg K."/>
            <person name="Chao H."/>
            <person name="Dinh H."/>
            <person name="Doddapaneni H."/>
            <person name="Downs B."/>
            <person name="Dugan-Rocha S."/>
            <person name="Elkadiri S."/>
            <person name="Gnanaolivu R.D."/>
            <person name="Hernandez B."/>
            <person name="Javaid M."/>
            <person name="Jayaseelan J.C."/>
            <person name="Lee S."/>
            <person name="Li M."/>
            <person name="Ming W."/>
            <person name="Munidasa M."/>
            <person name="Muniz J."/>
            <person name="Nguyen L."/>
            <person name="Ongeri F."/>
            <person name="Osuji N."/>
            <person name="Pu L.-L."/>
            <person name="Puazo M."/>
            <person name="Qu C."/>
            <person name="Quiroz J."/>
            <person name="Raj R."/>
            <person name="Weissenberger G."/>
            <person name="Xin Y."/>
            <person name="Zou X."/>
            <person name="Han Y."/>
            <person name="Richards S."/>
            <person name="Worley K."/>
            <person name="Muzny D."/>
            <person name="Gibbs R."/>
        </authorList>
    </citation>
    <scope>NUCLEOTIDE SEQUENCE</scope>
    <source>
        <strain evidence="12">Sampled in the wild</strain>
    </source>
</reference>
<evidence type="ECO:0000256" key="10">
    <source>
        <dbReference type="SAM" id="MobiDB-lite"/>
    </source>
</evidence>
<evidence type="ECO:0000256" key="1">
    <source>
        <dbReference type="ARBA" id="ARBA00004123"/>
    </source>
</evidence>
<dbReference type="GO" id="GO:0005634">
    <property type="term" value="C:nucleus"/>
    <property type="evidence" value="ECO:0007669"/>
    <property type="project" value="UniProtKB-SubCell"/>
</dbReference>
<evidence type="ECO:0000256" key="7">
    <source>
        <dbReference type="ARBA" id="ARBA00023125"/>
    </source>
</evidence>
<keyword evidence="7" id="KW-0238">DNA-binding</keyword>
<dbReference type="Pfam" id="PF00096">
    <property type="entry name" value="zf-C2H2"/>
    <property type="match status" value="3"/>
</dbReference>
<dbReference type="PROSITE" id="PS00028">
    <property type="entry name" value="ZINC_FINGER_C2H2_1"/>
    <property type="match status" value="2"/>
</dbReference>
<dbReference type="FunFam" id="3.30.160.60:FF:003185">
    <property type="entry name" value="Lame duck, isoform C"/>
    <property type="match status" value="1"/>
</dbReference>
<accession>A0A8K0KGN5</accession>
<evidence type="ECO:0000256" key="8">
    <source>
        <dbReference type="ARBA" id="ARBA00023242"/>
    </source>
</evidence>
<dbReference type="PANTHER" id="PTHR45718">
    <property type="entry name" value="TRANSCRIPTIONAL ACTIVATOR CUBITUS INTERRUPTUS"/>
    <property type="match status" value="1"/>
</dbReference>
<dbReference type="GO" id="GO:0000978">
    <property type="term" value="F:RNA polymerase II cis-regulatory region sequence-specific DNA binding"/>
    <property type="evidence" value="ECO:0007669"/>
    <property type="project" value="TreeGrafter"/>
</dbReference>
<dbReference type="SUPFAM" id="SSF57667">
    <property type="entry name" value="beta-beta-alpha zinc fingers"/>
    <property type="match status" value="2"/>
</dbReference>
<protein>
    <recommendedName>
        <fullName evidence="11">C2H2-type domain-containing protein</fullName>
    </recommendedName>
</protein>
<dbReference type="InterPro" id="IPR043359">
    <property type="entry name" value="GLI-like"/>
</dbReference>
<dbReference type="OrthoDB" id="3214149at2759"/>
<keyword evidence="8" id="KW-0539">Nucleus</keyword>
<dbReference type="FunFam" id="3.30.160.60:FF:000019">
    <property type="entry name" value="GLI family zinc finger 3"/>
    <property type="match status" value="1"/>
</dbReference>
<dbReference type="PANTHER" id="PTHR45718:SF7">
    <property type="entry name" value="C2H2-TYPE DOMAIN-CONTAINING PROTEIN"/>
    <property type="match status" value="1"/>
</dbReference>
<dbReference type="PROSITE" id="PS50157">
    <property type="entry name" value="ZINC_FINGER_C2H2_2"/>
    <property type="match status" value="3"/>
</dbReference>
<feature type="domain" description="C2H2-type" evidence="11">
    <location>
        <begin position="1"/>
        <end position="27"/>
    </location>
</feature>
<feature type="region of interest" description="Disordered" evidence="10">
    <location>
        <begin position="70"/>
        <end position="104"/>
    </location>
</feature>
<gene>
    <name evidence="12" type="ORF">J437_LFUL015595</name>
</gene>
<keyword evidence="5 9" id="KW-0863">Zinc-finger</keyword>
<dbReference type="GO" id="GO:0000122">
    <property type="term" value="P:negative regulation of transcription by RNA polymerase II"/>
    <property type="evidence" value="ECO:0007669"/>
    <property type="project" value="UniProtKB-ARBA"/>
</dbReference>
<comment type="similarity">
    <text evidence="2">Belongs to the GLI C2H2-type zinc-finger protein family.</text>
</comment>
<evidence type="ECO:0000256" key="4">
    <source>
        <dbReference type="ARBA" id="ARBA00022737"/>
    </source>
</evidence>
<dbReference type="EMBL" id="KZ308856">
    <property type="protein sequence ID" value="KAG8234894.1"/>
    <property type="molecule type" value="Genomic_DNA"/>
</dbReference>
<comment type="caution">
    <text evidence="12">The sequence shown here is derived from an EMBL/GenBank/DDBJ whole genome shotgun (WGS) entry which is preliminary data.</text>
</comment>
<dbReference type="GO" id="GO:0008270">
    <property type="term" value="F:zinc ion binding"/>
    <property type="evidence" value="ECO:0007669"/>
    <property type="project" value="UniProtKB-KW"/>
</dbReference>
<dbReference type="AlphaFoldDB" id="A0A8K0KGN5"/>
<sequence length="104" mass="11934">MYEGCPKAFSRLENLKIHQRSHTGERPYSCQFPLCPKAFSNSSDRAKHQRTHFDTKPYACQVAGCSKRYTDPSSLRKHVKNHSPKDQTQARRKVSISSPREIAT</sequence>
<dbReference type="FunFam" id="3.30.160.60:FF:000359">
    <property type="entry name" value="GLIS family zinc finger 2"/>
    <property type="match status" value="1"/>
</dbReference>
<evidence type="ECO:0000256" key="5">
    <source>
        <dbReference type="ARBA" id="ARBA00022771"/>
    </source>
</evidence>
<evidence type="ECO:0000256" key="3">
    <source>
        <dbReference type="ARBA" id="ARBA00022723"/>
    </source>
</evidence>
<evidence type="ECO:0000313" key="12">
    <source>
        <dbReference type="EMBL" id="KAG8234894.1"/>
    </source>
</evidence>
<dbReference type="SMART" id="SM00355">
    <property type="entry name" value="ZnF_C2H2"/>
    <property type="match status" value="3"/>
</dbReference>
<keyword evidence="3" id="KW-0479">Metal-binding</keyword>
<evidence type="ECO:0000256" key="6">
    <source>
        <dbReference type="ARBA" id="ARBA00022833"/>
    </source>
</evidence>
<dbReference type="GO" id="GO:0000981">
    <property type="term" value="F:DNA-binding transcription factor activity, RNA polymerase II-specific"/>
    <property type="evidence" value="ECO:0007669"/>
    <property type="project" value="TreeGrafter"/>
</dbReference>
<proteinExistence type="inferred from homology"/>
<dbReference type="Proteomes" id="UP000792457">
    <property type="component" value="Unassembled WGS sequence"/>
</dbReference>
<keyword evidence="13" id="KW-1185">Reference proteome</keyword>
<evidence type="ECO:0000256" key="2">
    <source>
        <dbReference type="ARBA" id="ARBA00010831"/>
    </source>
</evidence>